<gene>
    <name evidence="1" type="ORF">THS5294_01245</name>
</gene>
<dbReference type="AlphaFoldDB" id="A0A0P1FG90"/>
<evidence type="ECO:0000313" key="1">
    <source>
        <dbReference type="EMBL" id="CUH59956.1"/>
    </source>
</evidence>
<dbReference type="Proteomes" id="UP000051298">
    <property type="component" value="Unassembled WGS sequence"/>
</dbReference>
<name>A0A0P1FG90_9RHOB</name>
<protein>
    <submittedName>
        <fullName evidence="1">Uncharacterized protein</fullName>
    </submittedName>
</protein>
<sequence length="85" mass="9459">MEFEAFEPAETPHAEIEAIVVTPEGIDTLMAGSRAIRALIFQAYSQQMSELLLGLGSHRDQSERRCRSPELKALLCDTKPFGRPV</sequence>
<accession>A0A0P1FG90</accession>
<organism evidence="1 2">
    <name type="scientific">Thalassobacter stenotrophicus</name>
    <dbReference type="NCBI Taxonomy" id="266809"/>
    <lineage>
        <taxon>Bacteria</taxon>
        <taxon>Pseudomonadati</taxon>
        <taxon>Pseudomonadota</taxon>
        <taxon>Alphaproteobacteria</taxon>
        <taxon>Rhodobacterales</taxon>
        <taxon>Roseobacteraceae</taxon>
        <taxon>Thalassobacter</taxon>
    </lineage>
</organism>
<dbReference type="EMBL" id="CYRX01000011">
    <property type="protein sequence ID" value="CUH59956.1"/>
    <property type="molecule type" value="Genomic_DNA"/>
</dbReference>
<evidence type="ECO:0000313" key="2">
    <source>
        <dbReference type="Proteomes" id="UP000051298"/>
    </source>
</evidence>
<proteinExistence type="predicted"/>
<reference evidence="1 2" key="1">
    <citation type="submission" date="2015-09" db="EMBL/GenBank/DDBJ databases">
        <authorList>
            <consortium name="Swine Surveillance"/>
        </authorList>
    </citation>
    <scope>NUCLEOTIDE SEQUENCE [LARGE SCALE GENOMIC DNA]</scope>
    <source>
        <strain evidence="1 2">CECT 5294</strain>
    </source>
</reference>